<comment type="caution">
    <text evidence="2">The sequence shown here is derived from an EMBL/GenBank/DDBJ whole genome shotgun (WGS) entry which is preliminary data.</text>
</comment>
<reference evidence="2" key="1">
    <citation type="journal article" date="2023" name="Insect Mol. Biol.">
        <title>Genome sequencing provides insights into the evolution of gene families encoding plant cell wall-degrading enzymes in longhorned beetles.</title>
        <authorList>
            <person name="Shin N.R."/>
            <person name="Okamura Y."/>
            <person name="Kirsch R."/>
            <person name="Pauchet Y."/>
        </authorList>
    </citation>
    <scope>NUCLEOTIDE SEQUENCE</scope>
    <source>
        <strain evidence="2">RBIC_L_NR</strain>
    </source>
</reference>
<name>A0AAV8WN08_9CUCU</name>
<dbReference type="AlphaFoldDB" id="A0AAV8WN08"/>
<evidence type="ECO:0000256" key="1">
    <source>
        <dbReference type="SAM" id="MobiDB-lite"/>
    </source>
</evidence>
<feature type="region of interest" description="Disordered" evidence="1">
    <location>
        <begin position="105"/>
        <end position="125"/>
    </location>
</feature>
<protein>
    <submittedName>
        <fullName evidence="2">Uncharacterized protein</fullName>
    </submittedName>
</protein>
<dbReference type="Proteomes" id="UP001162156">
    <property type="component" value="Unassembled WGS sequence"/>
</dbReference>
<organism evidence="2 3">
    <name type="scientific">Rhamnusium bicolor</name>
    <dbReference type="NCBI Taxonomy" id="1586634"/>
    <lineage>
        <taxon>Eukaryota</taxon>
        <taxon>Metazoa</taxon>
        <taxon>Ecdysozoa</taxon>
        <taxon>Arthropoda</taxon>
        <taxon>Hexapoda</taxon>
        <taxon>Insecta</taxon>
        <taxon>Pterygota</taxon>
        <taxon>Neoptera</taxon>
        <taxon>Endopterygota</taxon>
        <taxon>Coleoptera</taxon>
        <taxon>Polyphaga</taxon>
        <taxon>Cucujiformia</taxon>
        <taxon>Chrysomeloidea</taxon>
        <taxon>Cerambycidae</taxon>
        <taxon>Lepturinae</taxon>
        <taxon>Rhagiini</taxon>
        <taxon>Rhamnusium</taxon>
    </lineage>
</organism>
<gene>
    <name evidence="2" type="ORF">NQ314_019361</name>
</gene>
<proteinExistence type="predicted"/>
<evidence type="ECO:0000313" key="2">
    <source>
        <dbReference type="EMBL" id="KAJ8928104.1"/>
    </source>
</evidence>
<accession>A0AAV8WN08</accession>
<keyword evidence="3" id="KW-1185">Reference proteome</keyword>
<sequence>MALELLLLCALIFIFIVSFCGLLQKIKQSYDRERMIADRITRRQAAERNSTESLTEVYVNSAYLPDVRNDNSGIFPAAPPPYSQNYMDPPPNYEDVIKTENIEIPQSDATNPALRETPDRSVVLSSPPPLHDFYIDITQKKLYK</sequence>
<evidence type="ECO:0000313" key="3">
    <source>
        <dbReference type="Proteomes" id="UP001162156"/>
    </source>
</evidence>
<dbReference type="EMBL" id="JANEYF010005464">
    <property type="protein sequence ID" value="KAJ8928104.1"/>
    <property type="molecule type" value="Genomic_DNA"/>
</dbReference>